<comment type="caution">
    <text evidence="1">The sequence shown here is derived from an EMBL/GenBank/DDBJ whole genome shotgun (WGS) entry which is preliminary data.</text>
</comment>
<evidence type="ECO:0000313" key="1">
    <source>
        <dbReference type="EMBL" id="KAI8021228.1"/>
    </source>
</evidence>
<dbReference type="Proteomes" id="UP001060215">
    <property type="component" value="Chromosome 6"/>
</dbReference>
<protein>
    <submittedName>
        <fullName evidence="1">Uncharacterized protein</fullName>
    </submittedName>
</protein>
<gene>
    <name evidence="1" type="ORF">LOK49_LG03G02998</name>
</gene>
<proteinExistence type="predicted"/>
<sequence>MCSPQTILDKIVEKIIDSVIQSMVCHIHFVTCYKGNLEKLDAEKKNLEDQWQKVNDEVDIYKTLGKDIKAKVSNWLTEADKMIKEVEEFVNHKTDPESMKCFKFVNHKTDWGAWTRRGR</sequence>
<name>A0ACC0I6P3_9ERIC</name>
<reference evidence="1 2" key="1">
    <citation type="journal article" date="2022" name="Plant J.">
        <title>Chromosome-level genome of Camellia lanceoleosa provides a valuable resource for understanding genome evolution and self-incompatibility.</title>
        <authorList>
            <person name="Gong W."/>
            <person name="Xiao S."/>
            <person name="Wang L."/>
            <person name="Liao Z."/>
            <person name="Chang Y."/>
            <person name="Mo W."/>
            <person name="Hu G."/>
            <person name="Li W."/>
            <person name="Zhao G."/>
            <person name="Zhu H."/>
            <person name="Hu X."/>
            <person name="Ji K."/>
            <person name="Xiang X."/>
            <person name="Song Q."/>
            <person name="Yuan D."/>
            <person name="Jin S."/>
            <person name="Zhang L."/>
        </authorList>
    </citation>
    <scope>NUCLEOTIDE SEQUENCE [LARGE SCALE GENOMIC DNA]</scope>
    <source>
        <strain evidence="1">SQ_2022a</strain>
    </source>
</reference>
<dbReference type="EMBL" id="CM045763">
    <property type="protein sequence ID" value="KAI8021228.1"/>
    <property type="molecule type" value="Genomic_DNA"/>
</dbReference>
<organism evidence="1 2">
    <name type="scientific">Camellia lanceoleosa</name>
    <dbReference type="NCBI Taxonomy" id="1840588"/>
    <lineage>
        <taxon>Eukaryota</taxon>
        <taxon>Viridiplantae</taxon>
        <taxon>Streptophyta</taxon>
        <taxon>Embryophyta</taxon>
        <taxon>Tracheophyta</taxon>
        <taxon>Spermatophyta</taxon>
        <taxon>Magnoliopsida</taxon>
        <taxon>eudicotyledons</taxon>
        <taxon>Gunneridae</taxon>
        <taxon>Pentapetalae</taxon>
        <taxon>asterids</taxon>
        <taxon>Ericales</taxon>
        <taxon>Theaceae</taxon>
        <taxon>Camellia</taxon>
    </lineage>
</organism>
<keyword evidence="2" id="KW-1185">Reference proteome</keyword>
<evidence type="ECO:0000313" key="2">
    <source>
        <dbReference type="Proteomes" id="UP001060215"/>
    </source>
</evidence>
<accession>A0ACC0I6P3</accession>